<dbReference type="FunFam" id="3.40.970.10:FF:000002">
    <property type="entry name" value="Ribonuclease H"/>
    <property type="match status" value="1"/>
</dbReference>
<reference evidence="16 17" key="1">
    <citation type="submission" date="2014-08" db="EMBL/GenBank/DDBJ databases">
        <authorList>
            <person name="Wibberg D."/>
        </authorList>
    </citation>
    <scope>NUCLEOTIDE SEQUENCE [LARGE SCALE GENOMIC DNA]</scope>
    <source>
        <strain evidence="17">ING2-E5B</strain>
    </source>
</reference>
<evidence type="ECO:0000256" key="6">
    <source>
        <dbReference type="ARBA" id="ARBA00017721"/>
    </source>
</evidence>
<dbReference type="Proteomes" id="UP000032417">
    <property type="component" value="Chromosome 1"/>
</dbReference>
<dbReference type="KEGG" id="pbt:ING2E5B_0174"/>
<protein>
    <recommendedName>
        <fullName evidence="6 12">Ribonuclease H</fullName>
        <ecNumber evidence="5 12">3.1.26.4</ecNumber>
    </recommendedName>
</protein>
<evidence type="ECO:0000313" key="16">
    <source>
        <dbReference type="EMBL" id="CEA14940.1"/>
    </source>
</evidence>
<evidence type="ECO:0000256" key="2">
    <source>
        <dbReference type="ARBA" id="ARBA00001946"/>
    </source>
</evidence>
<dbReference type="InterPro" id="IPR037056">
    <property type="entry name" value="RNase_H1_N_sf"/>
</dbReference>
<comment type="subcellular location">
    <subcellularLocation>
        <location evidence="12">Cytoplasm</location>
    </subcellularLocation>
</comment>
<evidence type="ECO:0000256" key="3">
    <source>
        <dbReference type="ARBA" id="ARBA00004065"/>
    </source>
</evidence>
<organism evidence="16 17">
    <name type="scientific">Fermentimonas caenicola</name>
    <dbReference type="NCBI Taxonomy" id="1562970"/>
    <lineage>
        <taxon>Bacteria</taxon>
        <taxon>Pseudomonadati</taxon>
        <taxon>Bacteroidota</taxon>
        <taxon>Bacteroidia</taxon>
        <taxon>Bacteroidales</taxon>
        <taxon>Dysgonomonadaceae</taxon>
        <taxon>Fermentimonas</taxon>
    </lineage>
</organism>
<accession>A0A098BWA3</accession>
<feature type="binding site" evidence="13">
    <location>
        <position position="89"/>
    </location>
    <ligand>
        <name>Mg(2+)</name>
        <dbReference type="ChEBI" id="CHEBI:18420"/>
        <label>1</label>
    </ligand>
</feature>
<dbReference type="EMBL" id="LN515532">
    <property type="protein sequence ID" value="CEA14940.1"/>
    <property type="molecule type" value="Genomic_DNA"/>
</dbReference>
<dbReference type="SUPFAM" id="SSF53098">
    <property type="entry name" value="Ribonuclease H-like"/>
    <property type="match status" value="1"/>
</dbReference>
<comment type="cofactor">
    <cofactor evidence="13">
        <name>Mn(2+)</name>
        <dbReference type="ChEBI" id="CHEBI:29035"/>
    </cofactor>
    <cofactor evidence="13">
        <name>Mg(2+)</name>
        <dbReference type="ChEBI" id="CHEBI:18420"/>
    </cofactor>
    <text evidence="13">Binds 2 metal ions per subunit. Manganese or magnesium.</text>
</comment>
<dbReference type="PANTHER" id="PTHR10642:SF26">
    <property type="entry name" value="RIBONUCLEASE H1"/>
    <property type="match status" value="1"/>
</dbReference>
<keyword evidence="8 12" id="KW-0479">Metal-binding</keyword>
<feature type="binding site" evidence="13">
    <location>
        <position position="150"/>
    </location>
    <ligand>
        <name>Mg(2+)</name>
        <dbReference type="ChEBI" id="CHEBI:18420"/>
        <label>2</label>
    </ligand>
</feature>
<dbReference type="PIRSF" id="PIRSF037839">
    <property type="entry name" value="Ribonuclease_H"/>
    <property type="match status" value="1"/>
</dbReference>
<dbReference type="AlphaFoldDB" id="A0A098BWA3"/>
<name>A0A098BWA3_9BACT</name>
<comment type="cofactor">
    <cofactor evidence="2">
        <name>Mg(2+)</name>
        <dbReference type="ChEBI" id="CHEBI:18420"/>
    </cofactor>
</comment>
<comment type="catalytic activity">
    <reaction evidence="1 12">
        <text>Endonucleolytic cleavage to 5'-phosphomonoester.</text>
        <dbReference type="EC" id="3.1.26.4"/>
    </reaction>
</comment>
<sequence>MAKNKKYYVVWKGVAPGVYSSWDDCRKNVHGFENALYKSFSSAEEAQRAFTENPWKHLTSKNGNNKQKKEKATPSNISENIITESIAVDAACSGNPGLLEYRGVYVADGIEIFHVGPLEDGTNNIGEFLAIVHALALLKNDNKNTPIYSDSVNAIKWVARKKCNTKLERTERNRPIFELIERAEKWLKTNSYSNPIIKWETADWGEIPADFGRK</sequence>
<evidence type="ECO:0000256" key="4">
    <source>
        <dbReference type="ARBA" id="ARBA00005300"/>
    </source>
</evidence>
<evidence type="ECO:0000256" key="9">
    <source>
        <dbReference type="ARBA" id="ARBA00022759"/>
    </source>
</evidence>
<dbReference type="HOGENOM" id="CLU_080985_1_0_10"/>
<dbReference type="InterPro" id="IPR011320">
    <property type="entry name" value="RNase_H1_N"/>
</dbReference>
<dbReference type="PANTHER" id="PTHR10642">
    <property type="entry name" value="RIBONUCLEASE H1"/>
    <property type="match status" value="1"/>
</dbReference>
<dbReference type="InterPro" id="IPR050092">
    <property type="entry name" value="RNase_H"/>
</dbReference>
<dbReference type="OrthoDB" id="9811552at2"/>
<evidence type="ECO:0000313" key="17">
    <source>
        <dbReference type="Proteomes" id="UP000032417"/>
    </source>
</evidence>
<dbReference type="InterPro" id="IPR009027">
    <property type="entry name" value="Ribosomal_bL9/RNase_H1_N"/>
</dbReference>
<evidence type="ECO:0000256" key="13">
    <source>
        <dbReference type="PIRSR" id="PIRSR037839-1"/>
    </source>
</evidence>
<feature type="binding site" evidence="13">
    <location>
        <position position="127"/>
    </location>
    <ligand>
        <name>Mg(2+)</name>
        <dbReference type="ChEBI" id="CHEBI:18420"/>
        <label>2</label>
    </ligand>
</feature>
<comment type="function">
    <text evidence="3 12">Endonuclease that specifically degrades the RNA of RNA-DNA hybrids.</text>
</comment>
<proteinExistence type="inferred from homology"/>
<dbReference type="EC" id="3.1.26.4" evidence="5 12"/>
<keyword evidence="7 12" id="KW-0540">Nuclease</keyword>
<evidence type="ECO:0000256" key="14">
    <source>
        <dbReference type="SAM" id="MobiDB-lite"/>
    </source>
</evidence>
<dbReference type="GO" id="GO:0046872">
    <property type="term" value="F:metal ion binding"/>
    <property type="evidence" value="ECO:0007669"/>
    <property type="project" value="UniProtKB-KW"/>
</dbReference>
<feature type="domain" description="RNase H type-1" evidence="15">
    <location>
        <begin position="80"/>
        <end position="214"/>
    </location>
</feature>
<dbReference type="STRING" id="1562970.ING2E5B_0174"/>
<dbReference type="Pfam" id="PF00075">
    <property type="entry name" value="RNase_H"/>
    <property type="match status" value="1"/>
</dbReference>
<keyword evidence="17" id="KW-1185">Reference proteome</keyword>
<dbReference type="InterPro" id="IPR036397">
    <property type="entry name" value="RNaseH_sf"/>
</dbReference>
<evidence type="ECO:0000259" key="15">
    <source>
        <dbReference type="PROSITE" id="PS50879"/>
    </source>
</evidence>
<evidence type="ECO:0000256" key="11">
    <source>
        <dbReference type="ARBA" id="ARBA00022842"/>
    </source>
</evidence>
<dbReference type="GO" id="GO:0005737">
    <property type="term" value="C:cytoplasm"/>
    <property type="evidence" value="ECO:0007669"/>
    <property type="project" value="UniProtKB-SubCell"/>
</dbReference>
<evidence type="ECO:0000256" key="10">
    <source>
        <dbReference type="ARBA" id="ARBA00022801"/>
    </source>
</evidence>
<keyword evidence="11 12" id="KW-0460">Magnesium</keyword>
<dbReference type="PATRIC" id="fig|1562970.3.peg.171"/>
<evidence type="ECO:0000256" key="1">
    <source>
        <dbReference type="ARBA" id="ARBA00000077"/>
    </source>
</evidence>
<dbReference type="SUPFAM" id="SSF55658">
    <property type="entry name" value="L9 N-domain-like"/>
    <property type="match status" value="1"/>
</dbReference>
<dbReference type="InterPro" id="IPR002156">
    <property type="entry name" value="RNaseH_domain"/>
</dbReference>
<dbReference type="Gene3D" id="3.40.970.10">
    <property type="entry name" value="Ribonuclease H1, N-terminal domain"/>
    <property type="match status" value="1"/>
</dbReference>
<evidence type="ECO:0000256" key="7">
    <source>
        <dbReference type="ARBA" id="ARBA00022722"/>
    </source>
</evidence>
<feature type="binding site" evidence="13">
    <location>
        <position position="210"/>
    </location>
    <ligand>
        <name>Mg(2+)</name>
        <dbReference type="ChEBI" id="CHEBI:18420"/>
        <label>1</label>
    </ligand>
</feature>
<keyword evidence="12" id="KW-0963">Cytoplasm</keyword>
<dbReference type="Pfam" id="PF01693">
    <property type="entry name" value="Cauli_VI"/>
    <property type="match status" value="1"/>
</dbReference>
<dbReference type="InterPro" id="IPR012337">
    <property type="entry name" value="RNaseH-like_sf"/>
</dbReference>
<keyword evidence="13" id="KW-0464">Manganese</keyword>
<dbReference type="PROSITE" id="PS50879">
    <property type="entry name" value="RNASE_H_1"/>
    <property type="match status" value="1"/>
</dbReference>
<dbReference type="GO" id="GO:0043137">
    <property type="term" value="P:DNA replication, removal of RNA primer"/>
    <property type="evidence" value="ECO:0007669"/>
    <property type="project" value="TreeGrafter"/>
</dbReference>
<feature type="region of interest" description="Disordered" evidence="14">
    <location>
        <begin position="52"/>
        <end position="75"/>
    </location>
</feature>
<keyword evidence="9 12" id="KW-0255">Endonuclease</keyword>
<evidence type="ECO:0000256" key="8">
    <source>
        <dbReference type="ARBA" id="ARBA00022723"/>
    </source>
</evidence>
<dbReference type="GO" id="GO:0003676">
    <property type="term" value="F:nucleic acid binding"/>
    <property type="evidence" value="ECO:0007669"/>
    <property type="project" value="UniProtKB-UniRule"/>
</dbReference>
<dbReference type="Gene3D" id="3.30.420.10">
    <property type="entry name" value="Ribonuclease H-like superfamily/Ribonuclease H"/>
    <property type="match status" value="1"/>
</dbReference>
<dbReference type="InterPro" id="IPR017290">
    <property type="entry name" value="RNase_H_bac"/>
</dbReference>
<gene>
    <name evidence="16" type="ORF">ING2E5B_0174</name>
</gene>
<dbReference type="GO" id="GO:0004523">
    <property type="term" value="F:RNA-DNA hybrid ribonuclease activity"/>
    <property type="evidence" value="ECO:0007669"/>
    <property type="project" value="UniProtKB-UniRule"/>
</dbReference>
<evidence type="ECO:0000256" key="5">
    <source>
        <dbReference type="ARBA" id="ARBA00012180"/>
    </source>
</evidence>
<keyword evidence="10 12" id="KW-0378">Hydrolase</keyword>
<evidence type="ECO:0000256" key="12">
    <source>
        <dbReference type="PIRNR" id="PIRNR037839"/>
    </source>
</evidence>
<comment type="similarity">
    <text evidence="4 12">Belongs to the RNase H family.</text>
</comment>